<evidence type="ECO:0000256" key="1">
    <source>
        <dbReference type="ARBA" id="ARBA00000822"/>
    </source>
</evidence>
<reference evidence="9 10" key="1">
    <citation type="submission" date="2019-09" db="EMBL/GenBank/DDBJ databases">
        <title>In-depth cultivation of the pig gut microbiome towards novel bacterial diversity and tailored functional studies.</title>
        <authorList>
            <person name="Wylensek D."/>
            <person name="Hitch T.C.A."/>
            <person name="Clavel T."/>
        </authorList>
    </citation>
    <scope>NUCLEOTIDE SEQUENCE [LARGE SCALE GENOMIC DNA]</scope>
    <source>
        <strain evidence="9 10">WCA3-693-APC-4?</strain>
    </source>
</reference>
<sequence>MVNTINSKKIVFSSLVFILILSLLSITPTALASRVEGLEKKVVGYYTSWSAYSGYTLDKVDVTKLTHINYAFANINEELKVVLGDAYIDSINLQKIGEIKRINPNLKVLVSVGGWSWSDKFSDVALTEESRITFSNSCIEFMREYGFDGIDIDWEFPVSGGLPTNKYRQEDKENFTLLLKSLRETFDTQGKIDGRSYILTIAGGASSMFTDNIELEEIHKYIDFANIMSYDIHGSWDKYTDFNSPLYINSESLNNIKLSIDESMKIWINRGFPKEKIVMGISFYGKQYDNVSPWNNGLYQVYNGISTIGYGDIATKYLNKHGNNRYFHYGSLMPWIYNGTSFITYEDKESIFYKTDYIKSNELGGAMIWELSGDSNGFLLNQLYNGLK</sequence>
<accession>A0A6N7Y0H5</accession>
<dbReference type="CDD" id="cd06548">
    <property type="entry name" value="GH18_chitinase"/>
    <property type="match status" value="1"/>
</dbReference>
<evidence type="ECO:0000313" key="9">
    <source>
        <dbReference type="EMBL" id="MSU02235.1"/>
    </source>
</evidence>
<dbReference type="InterPro" id="IPR017853">
    <property type="entry name" value="GH"/>
</dbReference>
<evidence type="ECO:0000259" key="8">
    <source>
        <dbReference type="PROSITE" id="PS51910"/>
    </source>
</evidence>
<keyword evidence="10" id="KW-1185">Reference proteome</keyword>
<evidence type="ECO:0000256" key="5">
    <source>
        <dbReference type="ARBA" id="ARBA00023295"/>
    </source>
</evidence>
<dbReference type="PROSITE" id="PS51910">
    <property type="entry name" value="GH18_2"/>
    <property type="match status" value="1"/>
</dbReference>
<comment type="catalytic activity">
    <reaction evidence="1">
        <text>Random endo-hydrolysis of N-acetyl-beta-D-glucosaminide (1-&gt;4)-beta-linkages in chitin and chitodextrins.</text>
        <dbReference type="EC" id="3.2.1.14"/>
    </reaction>
</comment>
<protein>
    <recommendedName>
        <fullName evidence="2">chitinase</fullName>
        <ecNumber evidence="2">3.2.1.14</ecNumber>
    </recommendedName>
</protein>
<keyword evidence="5 6" id="KW-0326">Glycosidase</keyword>
<feature type="domain" description="GH18" evidence="8">
    <location>
        <begin position="40"/>
        <end position="388"/>
    </location>
</feature>
<dbReference type="GO" id="GO:0008843">
    <property type="term" value="F:endochitinase activity"/>
    <property type="evidence" value="ECO:0007669"/>
    <property type="project" value="UniProtKB-EC"/>
</dbReference>
<comment type="caution">
    <text evidence="9">The sequence shown here is derived from an EMBL/GenBank/DDBJ whole genome shotgun (WGS) entry which is preliminary data.</text>
</comment>
<evidence type="ECO:0000256" key="3">
    <source>
        <dbReference type="ARBA" id="ARBA00022801"/>
    </source>
</evidence>
<dbReference type="Gene3D" id="3.10.50.10">
    <property type="match status" value="1"/>
</dbReference>
<evidence type="ECO:0000256" key="6">
    <source>
        <dbReference type="RuleBase" id="RU000489"/>
    </source>
</evidence>
<evidence type="ECO:0000256" key="4">
    <source>
        <dbReference type="ARBA" id="ARBA00023024"/>
    </source>
</evidence>
<dbReference type="InterPro" id="IPR011583">
    <property type="entry name" value="Chitinase_II/V-like_cat"/>
</dbReference>
<organism evidence="9 10">
    <name type="scientific">Tissierella pigra</name>
    <dbReference type="NCBI Taxonomy" id="2607614"/>
    <lineage>
        <taxon>Bacteria</taxon>
        <taxon>Bacillati</taxon>
        <taxon>Bacillota</taxon>
        <taxon>Tissierellia</taxon>
        <taxon>Tissierellales</taxon>
        <taxon>Tissierellaceae</taxon>
        <taxon>Tissierella</taxon>
    </lineage>
</organism>
<gene>
    <name evidence="9" type="ORF">FYJ83_12210</name>
</gene>
<dbReference type="GO" id="GO:0008061">
    <property type="term" value="F:chitin binding"/>
    <property type="evidence" value="ECO:0007669"/>
    <property type="project" value="InterPro"/>
</dbReference>
<dbReference type="InterPro" id="IPR001223">
    <property type="entry name" value="Glyco_hydro18_cat"/>
</dbReference>
<dbReference type="GO" id="GO:0005975">
    <property type="term" value="P:carbohydrate metabolic process"/>
    <property type="evidence" value="ECO:0007669"/>
    <property type="project" value="InterPro"/>
</dbReference>
<evidence type="ECO:0000256" key="7">
    <source>
        <dbReference type="RuleBase" id="RU004453"/>
    </source>
</evidence>
<dbReference type="AlphaFoldDB" id="A0A6N7Y0H5"/>
<name>A0A6N7Y0H5_9FIRM</name>
<dbReference type="EC" id="3.2.1.14" evidence="2"/>
<keyword evidence="4" id="KW-0146">Chitin degradation</keyword>
<keyword evidence="3 6" id="KW-0378">Hydrolase</keyword>
<dbReference type="PANTHER" id="PTHR11177:SF317">
    <property type="entry name" value="CHITINASE 12-RELATED"/>
    <property type="match status" value="1"/>
</dbReference>
<evidence type="ECO:0000256" key="2">
    <source>
        <dbReference type="ARBA" id="ARBA00012729"/>
    </source>
</evidence>
<keyword evidence="4" id="KW-0119">Carbohydrate metabolism</keyword>
<dbReference type="PANTHER" id="PTHR11177">
    <property type="entry name" value="CHITINASE"/>
    <property type="match status" value="1"/>
</dbReference>
<dbReference type="EMBL" id="VUNQ01000027">
    <property type="protein sequence ID" value="MSU02235.1"/>
    <property type="molecule type" value="Genomic_DNA"/>
</dbReference>
<dbReference type="SMART" id="SM00636">
    <property type="entry name" value="Glyco_18"/>
    <property type="match status" value="1"/>
</dbReference>
<evidence type="ECO:0000313" key="10">
    <source>
        <dbReference type="Proteomes" id="UP000469523"/>
    </source>
</evidence>
<dbReference type="Gene3D" id="3.20.20.80">
    <property type="entry name" value="Glycosidases"/>
    <property type="match status" value="1"/>
</dbReference>
<dbReference type="Pfam" id="PF00704">
    <property type="entry name" value="Glyco_hydro_18"/>
    <property type="match status" value="1"/>
</dbReference>
<keyword evidence="4" id="KW-0624">Polysaccharide degradation</keyword>
<dbReference type="InterPro" id="IPR029070">
    <property type="entry name" value="Chitinase_insertion_sf"/>
</dbReference>
<dbReference type="GO" id="GO:0006032">
    <property type="term" value="P:chitin catabolic process"/>
    <property type="evidence" value="ECO:0007669"/>
    <property type="project" value="UniProtKB-KW"/>
</dbReference>
<comment type="similarity">
    <text evidence="7">Belongs to the glycosyl hydrolase 18 family.</text>
</comment>
<dbReference type="InterPro" id="IPR001579">
    <property type="entry name" value="Glyco_hydro_18_chit_AS"/>
</dbReference>
<dbReference type="Proteomes" id="UP000469523">
    <property type="component" value="Unassembled WGS sequence"/>
</dbReference>
<dbReference type="InterPro" id="IPR050314">
    <property type="entry name" value="Glycosyl_Hydrlase_18"/>
</dbReference>
<dbReference type="RefSeq" id="WP_154440898.1">
    <property type="nucleotide sequence ID" value="NZ_JAHLPJ010000001.1"/>
</dbReference>
<dbReference type="PROSITE" id="PS01095">
    <property type="entry name" value="GH18_1"/>
    <property type="match status" value="1"/>
</dbReference>
<proteinExistence type="inferred from homology"/>
<dbReference type="SUPFAM" id="SSF51445">
    <property type="entry name" value="(Trans)glycosidases"/>
    <property type="match status" value="1"/>
</dbReference>